<reference evidence="1 2" key="1">
    <citation type="submission" date="2018-12" db="EMBL/GenBank/DDBJ databases">
        <title>Croceicoccus ponticola sp. nov., a lipolytic bacterium isolated from seawater.</title>
        <authorList>
            <person name="Yoon J.-H."/>
        </authorList>
    </citation>
    <scope>NUCLEOTIDE SEQUENCE [LARGE SCALE GENOMIC DNA]</scope>
    <source>
        <strain evidence="1 2">GM-16</strain>
    </source>
</reference>
<dbReference type="GO" id="GO:0006635">
    <property type="term" value="P:fatty acid beta-oxidation"/>
    <property type="evidence" value="ECO:0007669"/>
    <property type="project" value="TreeGrafter"/>
</dbReference>
<protein>
    <submittedName>
        <fullName evidence="1">Enoyl-CoA hydratase/isomerase family protein</fullName>
    </submittedName>
</protein>
<proteinExistence type="predicted"/>
<keyword evidence="2" id="KW-1185">Reference proteome</keyword>
<evidence type="ECO:0000313" key="2">
    <source>
        <dbReference type="Proteomes" id="UP000283003"/>
    </source>
</evidence>
<dbReference type="InterPro" id="IPR029045">
    <property type="entry name" value="ClpP/crotonase-like_dom_sf"/>
</dbReference>
<organism evidence="1 2">
    <name type="scientific">Croceicoccus ponticola</name>
    <dbReference type="NCBI Taxonomy" id="2217664"/>
    <lineage>
        <taxon>Bacteria</taxon>
        <taxon>Pseudomonadati</taxon>
        <taxon>Pseudomonadota</taxon>
        <taxon>Alphaproteobacteria</taxon>
        <taxon>Sphingomonadales</taxon>
        <taxon>Erythrobacteraceae</taxon>
        <taxon>Croceicoccus</taxon>
    </lineage>
</organism>
<dbReference type="InterPro" id="IPR001753">
    <property type="entry name" value="Enoyl-CoA_hydra/iso"/>
</dbReference>
<evidence type="ECO:0000313" key="1">
    <source>
        <dbReference type="EMBL" id="RVQ64609.1"/>
    </source>
</evidence>
<dbReference type="Pfam" id="PF00378">
    <property type="entry name" value="ECH_1"/>
    <property type="match status" value="1"/>
</dbReference>
<dbReference type="PANTHER" id="PTHR11941:SF54">
    <property type="entry name" value="ENOYL-COA HYDRATASE, MITOCHONDRIAL"/>
    <property type="match status" value="1"/>
</dbReference>
<dbReference type="PANTHER" id="PTHR11941">
    <property type="entry name" value="ENOYL-COA HYDRATASE-RELATED"/>
    <property type="match status" value="1"/>
</dbReference>
<dbReference type="GO" id="GO:0016853">
    <property type="term" value="F:isomerase activity"/>
    <property type="evidence" value="ECO:0007669"/>
    <property type="project" value="UniProtKB-KW"/>
</dbReference>
<keyword evidence="1" id="KW-0413">Isomerase</keyword>
<dbReference type="EMBL" id="RXOL01000013">
    <property type="protein sequence ID" value="RVQ64609.1"/>
    <property type="molecule type" value="Genomic_DNA"/>
</dbReference>
<dbReference type="RefSeq" id="WP_127613781.1">
    <property type="nucleotide sequence ID" value="NZ_RXOL01000013.1"/>
</dbReference>
<dbReference type="AlphaFoldDB" id="A0A437GVT0"/>
<dbReference type="Gene3D" id="3.90.226.10">
    <property type="entry name" value="2-enoyl-CoA Hydratase, Chain A, domain 1"/>
    <property type="match status" value="1"/>
</dbReference>
<name>A0A437GVT0_9SPHN</name>
<dbReference type="Proteomes" id="UP000283003">
    <property type="component" value="Unassembled WGS sequence"/>
</dbReference>
<accession>A0A437GVT0</accession>
<gene>
    <name evidence="1" type="ORF">EKN06_15315</name>
</gene>
<dbReference type="OrthoDB" id="9795613at2"/>
<dbReference type="CDD" id="cd06558">
    <property type="entry name" value="crotonase-like"/>
    <property type="match status" value="1"/>
</dbReference>
<dbReference type="SUPFAM" id="SSF52096">
    <property type="entry name" value="ClpP/crotonase"/>
    <property type="match status" value="1"/>
</dbReference>
<sequence length="272" mass="29669">MMNFENFEIEIRDGVVFAVKNNPNMHYGISLGMCEDLSRLIDEFQSDESARALVISAGGPGFHRGAVMVQEMRPTLADLTEADFRDLVHKGQDLGRKVATCPKPVIGIALTGALGGGLEQLLRCDFVYTLDDARFTWPEVTLGFVAAWGGTQFGGRMLPMRKAQEMLLLGDSISGAEASAQGLVTQSFPGKEALEAHLDNVLDRLKFCSPTSYAQTKRCLAAVWAGPLSYGEQVEVDAEAVTMMTGDFLKAYAAWHDGKVYNYVTGIAEERT</sequence>
<comment type="caution">
    <text evidence="1">The sequence shown here is derived from an EMBL/GenBank/DDBJ whole genome shotgun (WGS) entry which is preliminary data.</text>
</comment>